<comment type="similarity">
    <text evidence="1">Belongs to the MreC family.</text>
</comment>
<keyword evidence="5" id="KW-0175">Coiled coil</keyword>
<evidence type="ECO:0000256" key="2">
    <source>
        <dbReference type="ARBA" id="ARBA00013855"/>
    </source>
</evidence>
<dbReference type="Gene3D" id="2.40.10.340">
    <property type="entry name" value="Rod shape-determining protein MreC, domain 1"/>
    <property type="match status" value="1"/>
</dbReference>
<gene>
    <name evidence="7" type="ORF">CKA38_06620</name>
</gene>
<dbReference type="GO" id="GO:0005886">
    <property type="term" value="C:plasma membrane"/>
    <property type="evidence" value="ECO:0007669"/>
    <property type="project" value="TreeGrafter"/>
</dbReference>
<evidence type="ECO:0000256" key="3">
    <source>
        <dbReference type="ARBA" id="ARBA00022960"/>
    </source>
</evidence>
<feature type="coiled-coil region" evidence="5">
    <location>
        <begin position="53"/>
        <end position="80"/>
    </location>
</feature>
<dbReference type="InterPro" id="IPR055342">
    <property type="entry name" value="MreC_beta-barrel_core"/>
</dbReference>
<dbReference type="Gene3D" id="2.40.10.350">
    <property type="entry name" value="Rod shape-determining protein MreC, domain 2"/>
    <property type="match status" value="1"/>
</dbReference>
<evidence type="ECO:0000313" key="7">
    <source>
        <dbReference type="EMBL" id="AWI10558.1"/>
    </source>
</evidence>
<dbReference type="GO" id="GO:0008360">
    <property type="term" value="P:regulation of cell shape"/>
    <property type="evidence" value="ECO:0007669"/>
    <property type="project" value="UniProtKB-KW"/>
</dbReference>
<evidence type="ECO:0000313" key="8">
    <source>
        <dbReference type="Proteomes" id="UP000244896"/>
    </source>
</evidence>
<dbReference type="PANTHER" id="PTHR34138:SF1">
    <property type="entry name" value="CELL SHAPE-DETERMINING PROTEIN MREC"/>
    <property type="match status" value="1"/>
</dbReference>
<feature type="domain" description="Rod shape-determining protein MreC beta-barrel core" evidence="6">
    <location>
        <begin position="96"/>
        <end position="250"/>
    </location>
</feature>
<protein>
    <recommendedName>
        <fullName evidence="2">Cell shape-determining protein MreC</fullName>
    </recommendedName>
    <alternativeName>
        <fullName evidence="4">Cell shape protein MreC</fullName>
    </alternativeName>
</protein>
<dbReference type="Pfam" id="PF04085">
    <property type="entry name" value="MreC"/>
    <property type="match status" value="1"/>
</dbReference>
<dbReference type="AlphaFoldDB" id="A0A2U8E6K8"/>
<dbReference type="EMBL" id="CP023004">
    <property type="protein sequence ID" value="AWI10558.1"/>
    <property type="molecule type" value="Genomic_DNA"/>
</dbReference>
<sequence length="264" mass="29151">MFLPFAVKRFARHTFFEFQAPIDVSAATIRTFQDYWAMRTRNPNDLIEAGQEIARLNSFYENKIREAKTLEDEVARLEALLNLPVFNEYRHEAARVVRRDYNAWWQRITIRKGRNYGITVGSPVIFAGGVVGRVSEVGLYTSVVDLLSSPGVRLSAVIETDGKHRPVNFQGRSSAAFSNATGSLEFVPLDIFIAPGEEPRVVTSGLGGVFPPGLSLGVLRKLEPDSDGLFQSAEVSLDSRLSSLMEVTVLVPLAPNEPPKGGAR</sequence>
<organism evidence="7 8">
    <name type="scientific">Ereboglobus luteus</name>
    <dbReference type="NCBI Taxonomy" id="1796921"/>
    <lineage>
        <taxon>Bacteria</taxon>
        <taxon>Pseudomonadati</taxon>
        <taxon>Verrucomicrobiota</taxon>
        <taxon>Opitutia</taxon>
        <taxon>Opitutales</taxon>
        <taxon>Opitutaceae</taxon>
        <taxon>Ereboglobus</taxon>
    </lineage>
</organism>
<keyword evidence="3" id="KW-0133">Cell shape</keyword>
<dbReference type="InterPro" id="IPR042177">
    <property type="entry name" value="Cell/Rod_1"/>
</dbReference>
<dbReference type="OrthoDB" id="9792313at2"/>
<evidence type="ECO:0000256" key="1">
    <source>
        <dbReference type="ARBA" id="ARBA00009369"/>
    </source>
</evidence>
<dbReference type="KEGG" id="elut:CKA38_06620"/>
<name>A0A2U8E6K8_9BACT</name>
<dbReference type="PANTHER" id="PTHR34138">
    <property type="entry name" value="CELL SHAPE-DETERMINING PROTEIN MREC"/>
    <property type="match status" value="1"/>
</dbReference>
<evidence type="ECO:0000256" key="4">
    <source>
        <dbReference type="ARBA" id="ARBA00032089"/>
    </source>
</evidence>
<dbReference type="Proteomes" id="UP000244896">
    <property type="component" value="Chromosome"/>
</dbReference>
<evidence type="ECO:0000256" key="5">
    <source>
        <dbReference type="SAM" id="Coils"/>
    </source>
</evidence>
<accession>A0A2U8E6K8</accession>
<keyword evidence="8" id="KW-1185">Reference proteome</keyword>
<dbReference type="InterPro" id="IPR042175">
    <property type="entry name" value="Cell/Rod_MreC_2"/>
</dbReference>
<reference evidence="7 8" key="1">
    <citation type="journal article" date="2018" name="Syst. Appl. Microbiol.">
        <title>Ereboglobus luteus gen. nov. sp. nov. from cockroach guts, and new insights into the oxygen relationship of the genera Opitutus and Didymococcus (Verrucomicrobia: Opitutaceae).</title>
        <authorList>
            <person name="Tegtmeier D."/>
            <person name="Belitz A."/>
            <person name="Radek R."/>
            <person name="Heimerl T."/>
            <person name="Brune A."/>
        </authorList>
    </citation>
    <scope>NUCLEOTIDE SEQUENCE [LARGE SCALE GENOMIC DNA]</scope>
    <source>
        <strain evidence="7 8">Ho45</strain>
    </source>
</reference>
<proteinExistence type="inferred from homology"/>
<dbReference type="PIRSF" id="PIRSF038471">
    <property type="entry name" value="MreC"/>
    <property type="match status" value="1"/>
</dbReference>
<evidence type="ECO:0000259" key="6">
    <source>
        <dbReference type="Pfam" id="PF04085"/>
    </source>
</evidence>
<dbReference type="InterPro" id="IPR007221">
    <property type="entry name" value="MreC"/>
</dbReference>